<dbReference type="AlphaFoldDB" id="A0A834GZF6"/>
<evidence type="ECO:0000256" key="1">
    <source>
        <dbReference type="SAM" id="MobiDB-lite"/>
    </source>
</evidence>
<reference evidence="2" key="1">
    <citation type="submission" date="2019-11" db="EMBL/GenBank/DDBJ databases">
        <authorList>
            <person name="Liu Y."/>
            <person name="Hou J."/>
            <person name="Li T.-Q."/>
            <person name="Guan C.-H."/>
            <person name="Wu X."/>
            <person name="Wu H.-Z."/>
            <person name="Ling F."/>
            <person name="Zhang R."/>
            <person name="Shi X.-G."/>
            <person name="Ren J.-P."/>
            <person name="Chen E.-F."/>
            <person name="Sun J.-M."/>
        </authorList>
    </citation>
    <scope>NUCLEOTIDE SEQUENCE</scope>
    <source>
        <strain evidence="2">Adult_tree_wgs_1</strain>
        <tissue evidence="2">Leaves</tissue>
    </source>
</reference>
<proteinExistence type="predicted"/>
<dbReference type="Proteomes" id="UP000626092">
    <property type="component" value="Unassembled WGS sequence"/>
</dbReference>
<feature type="compositionally biased region" description="Acidic residues" evidence="1">
    <location>
        <begin position="195"/>
        <end position="213"/>
    </location>
</feature>
<comment type="caution">
    <text evidence="2">The sequence shown here is derived from an EMBL/GenBank/DDBJ whole genome shotgun (WGS) entry which is preliminary data.</text>
</comment>
<feature type="region of interest" description="Disordered" evidence="1">
    <location>
        <begin position="184"/>
        <end position="215"/>
    </location>
</feature>
<organism evidence="2 3">
    <name type="scientific">Rhododendron simsii</name>
    <name type="common">Sims's rhododendron</name>
    <dbReference type="NCBI Taxonomy" id="118357"/>
    <lineage>
        <taxon>Eukaryota</taxon>
        <taxon>Viridiplantae</taxon>
        <taxon>Streptophyta</taxon>
        <taxon>Embryophyta</taxon>
        <taxon>Tracheophyta</taxon>
        <taxon>Spermatophyta</taxon>
        <taxon>Magnoliopsida</taxon>
        <taxon>eudicotyledons</taxon>
        <taxon>Gunneridae</taxon>
        <taxon>Pentapetalae</taxon>
        <taxon>asterids</taxon>
        <taxon>Ericales</taxon>
        <taxon>Ericaceae</taxon>
        <taxon>Ericoideae</taxon>
        <taxon>Rhodoreae</taxon>
        <taxon>Rhododendron</taxon>
    </lineage>
</organism>
<evidence type="ECO:0000313" key="2">
    <source>
        <dbReference type="EMBL" id="KAF7142638.1"/>
    </source>
</evidence>
<gene>
    <name evidence="2" type="ORF">RHSIM_Rhsim05G0107800</name>
</gene>
<evidence type="ECO:0000313" key="3">
    <source>
        <dbReference type="Proteomes" id="UP000626092"/>
    </source>
</evidence>
<sequence length="333" mass="37225">MNSIAATETEKSSVISHVPTTAVDSLLPLAKYQSSSVVINEANRNLPPVPSLPSSLSPINHLLSSMKFNGEVGVVAIDFAGANLQEVVFEVLSEIDGPFGFQVTKGLHHVESPTGVANRSVLASKKKMDQALITEIQNFKDIHHTVLDHLINNPYFAHQFPLLGEYCQNFGVWPPMDVLIPEEDEHVEEEREKEDPEEEEPDEEDSKEWENEEEPKVQANAWLNDHGMAELVQEEIEAIPEEEPEPKSDVEDPERPPVTMNLPLYGYTIPYPTIALRFYQSLLAPAHSTPLPPARDPETRLYDIPVIEETPPAPPCMHIDMGYLFDTPLTDLP</sequence>
<protein>
    <submittedName>
        <fullName evidence="2">Uncharacterized protein</fullName>
    </submittedName>
</protein>
<accession>A0A834GZF6</accession>
<name>A0A834GZF6_RHOSS</name>
<dbReference type="EMBL" id="WJXA01000005">
    <property type="protein sequence ID" value="KAF7142638.1"/>
    <property type="molecule type" value="Genomic_DNA"/>
</dbReference>
<keyword evidence="3" id="KW-1185">Reference proteome</keyword>